<evidence type="ECO:0000313" key="1">
    <source>
        <dbReference type="EMBL" id="MYN30409.1"/>
    </source>
</evidence>
<gene>
    <name evidence="1" type="ORF">GTP69_28785</name>
</gene>
<accession>A0ABW9W8Y3</accession>
<keyword evidence="2" id="KW-1185">Reference proteome</keyword>
<organism evidence="1 2">
    <name type="scientific">Duganella levis</name>
    <dbReference type="NCBI Taxonomy" id="2692169"/>
    <lineage>
        <taxon>Bacteria</taxon>
        <taxon>Pseudomonadati</taxon>
        <taxon>Pseudomonadota</taxon>
        <taxon>Betaproteobacteria</taxon>
        <taxon>Burkholderiales</taxon>
        <taxon>Oxalobacteraceae</taxon>
        <taxon>Telluria group</taxon>
        <taxon>Duganella</taxon>
    </lineage>
</organism>
<evidence type="ECO:0000313" key="2">
    <source>
        <dbReference type="Proteomes" id="UP000642144"/>
    </source>
</evidence>
<name>A0ABW9W8Y3_9BURK</name>
<proteinExistence type="predicted"/>
<comment type="caution">
    <text evidence="1">The sequence shown here is derived from an EMBL/GenBank/DDBJ whole genome shotgun (WGS) entry which is preliminary data.</text>
</comment>
<dbReference type="RefSeq" id="WP_161058076.1">
    <property type="nucleotide sequence ID" value="NZ_WWCT01000038.1"/>
</dbReference>
<protein>
    <submittedName>
        <fullName evidence="1">Uncharacterized protein</fullName>
    </submittedName>
</protein>
<dbReference type="EMBL" id="WWCT01000038">
    <property type="protein sequence ID" value="MYN30409.1"/>
    <property type="molecule type" value="Genomic_DNA"/>
</dbReference>
<sequence>MKNFVEKMKQIELEISNEHGPFELFALFRPDTTLRLWDVLVSAKWMGRNDLDSMRIVAKPMNKAFAAQEIVQFSGIVIIPADDEGLRKFQAEVQIEHGLREFRNVTFFDVPILHAYVITSHNTSPANACA</sequence>
<dbReference type="Proteomes" id="UP000642144">
    <property type="component" value="Unassembled WGS sequence"/>
</dbReference>
<reference evidence="1 2" key="1">
    <citation type="submission" date="2019-12" db="EMBL/GenBank/DDBJ databases">
        <title>Novel species isolated from a subtropical stream in China.</title>
        <authorList>
            <person name="Lu H."/>
        </authorList>
    </citation>
    <scope>NUCLEOTIDE SEQUENCE [LARGE SCALE GENOMIC DNA]</scope>
    <source>
        <strain evidence="1 2">CY42W</strain>
    </source>
</reference>